<name>A0A517DTR1_9FIRM</name>
<keyword evidence="3" id="KW-1185">Reference proteome</keyword>
<dbReference type="KEGG" id="sted:SPTER_20730"/>
<evidence type="ECO:0000313" key="3">
    <source>
        <dbReference type="Proteomes" id="UP000320776"/>
    </source>
</evidence>
<dbReference type="InterPro" id="IPR041489">
    <property type="entry name" value="PDZ_6"/>
</dbReference>
<protein>
    <submittedName>
        <fullName evidence="2">Putative radical SAM enzyme</fullName>
    </submittedName>
</protein>
<dbReference type="SUPFAM" id="SSF50156">
    <property type="entry name" value="PDZ domain-like"/>
    <property type="match status" value="1"/>
</dbReference>
<gene>
    <name evidence="2" type="ORF">SPTER_20730</name>
</gene>
<feature type="domain" description="PDZ" evidence="1">
    <location>
        <begin position="1"/>
        <end position="38"/>
    </location>
</feature>
<dbReference type="Proteomes" id="UP000320776">
    <property type="component" value="Chromosome"/>
</dbReference>
<dbReference type="InterPro" id="IPR036034">
    <property type="entry name" value="PDZ_sf"/>
</dbReference>
<dbReference type="Pfam" id="PF04459">
    <property type="entry name" value="DUF512"/>
    <property type="match status" value="1"/>
</dbReference>
<evidence type="ECO:0000313" key="2">
    <source>
        <dbReference type="EMBL" id="QDR80739.1"/>
    </source>
</evidence>
<reference evidence="2 3" key="1">
    <citation type="submission" date="2019-02" db="EMBL/GenBank/DDBJ databases">
        <title>Closed genome of Sporomusa termitida DSM 4440.</title>
        <authorList>
            <person name="Poehlein A."/>
            <person name="Daniel R."/>
        </authorList>
    </citation>
    <scope>NUCLEOTIDE SEQUENCE [LARGE SCALE GENOMIC DNA]</scope>
    <source>
        <strain evidence="2 3">DSM 4440</strain>
    </source>
</reference>
<dbReference type="InterPro" id="IPR013785">
    <property type="entry name" value="Aldolase_TIM"/>
</dbReference>
<dbReference type="OrthoDB" id="9774724at2"/>
<sequence length="435" mass="48516">MTYKGLIAKVKPDSIGADIGLVPGDRLLEVNGETVQDIIDLSFALAEEEIELLIEHNSGEQELIALEKDYDEELGLEFESAVFDKVRQCANRCIFCFVDQMPAGMRDSLYIKDDDYRLSFLYGNFVTLTNLGPRDLSRIAKLHLSPLYVSVHTTNSRLREKMLGGKQAGRIMEQLKELTDQGIELHTQVVLCPGFNDGRELDRTIKDLYAMFPAILSLAIVPVGLTRYRDNCQPLTPFSREEACQVITLVQQWQQKCRQENQESFVYLADEFYLAANQEIPGYEDYDGFPQLENGVGIVRTFLAEWEEQSVAGAGYTEPQYIDVICGVSAEKILTPLLARLSFPNLTVRVVAVENSFFGCDVTVTGLLTGGDITDRLKQLPGPRTGIIVPGVALRKGEQVFLDNTTPAAIAAELGVPVRTAYFAQDLKELLAAWR</sequence>
<dbReference type="CDD" id="cd01335">
    <property type="entry name" value="Radical_SAM"/>
    <property type="match status" value="1"/>
</dbReference>
<organism evidence="2 3">
    <name type="scientific">Sporomusa termitida</name>
    <dbReference type="NCBI Taxonomy" id="2377"/>
    <lineage>
        <taxon>Bacteria</taxon>
        <taxon>Bacillati</taxon>
        <taxon>Bacillota</taxon>
        <taxon>Negativicutes</taxon>
        <taxon>Selenomonadales</taxon>
        <taxon>Sporomusaceae</taxon>
        <taxon>Sporomusa</taxon>
    </lineage>
</organism>
<dbReference type="InterPro" id="IPR001478">
    <property type="entry name" value="PDZ"/>
</dbReference>
<dbReference type="RefSeq" id="WP_144350320.1">
    <property type="nucleotide sequence ID" value="NZ_CP036259.1"/>
</dbReference>
<dbReference type="Gene3D" id="3.20.20.70">
    <property type="entry name" value="Aldolase class I"/>
    <property type="match status" value="1"/>
</dbReference>
<dbReference type="Pfam" id="PF17820">
    <property type="entry name" value="PDZ_6"/>
    <property type="match status" value="1"/>
</dbReference>
<dbReference type="PROSITE" id="PS50106">
    <property type="entry name" value="PDZ"/>
    <property type="match status" value="1"/>
</dbReference>
<dbReference type="InterPro" id="IPR045375">
    <property type="entry name" value="Put_radical_SAM-like_N"/>
</dbReference>
<dbReference type="InterPro" id="IPR058240">
    <property type="entry name" value="rSAM_sf"/>
</dbReference>
<dbReference type="AlphaFoldDB" id="A0A517DTR1"/>
<dbReference type="InterPro" id="IPR007549">
    <property type="entry name" value="DUF512"/>
</dbReference>
<proteinExistence type="predicted"/>
<dbReference type="EMBL" id="CP036259">
    <property type="protein sequence ID" value="QDR80739.1"/>
    <property type="molecule type" value="Genomic_DNA"/>
</dbReference>
<dbReference type="SUPFAM" id="SSF102114">
    <property type="entry name" value="Radical SAM enzymes"/>
    <property type="match status" value="1"/>
</dbReference>
<accession>A0A517DTR1</accession>
<dbReference type="Gene3D" id="2.30.42.10">
    <property type="match status" value="1"/>
</dbReference>
<evidence type="ECO:0000259" key="1">
    <source>
        <dbReference type="PROSITE" id="PS50106"/>
    </source>
</evidence>
<dbReference type="Pfam" id="PF19238">
    <property type="entry name" value="Radical_SAM_2"/>
    <property type="match status" value="1"/>
</dbReference>